<dbReference type="EMBL" id="AP023367">
    <property type="protein sequence ID" value="BCJ92982.1"/>
    <property type="molecule type" value="Genomic_DNA"/>
</dbReference>
<keyword evidence="3" id="KW-1185">Reference proteome</keyword>
<dbReference type="KEGG" id="acel:acsn021_05510"/>
<dbReference type="InterPro" id="IPR009057">
    <property type="entry name" value="Homeodomain-like_sf"/>
</dbReference>
<name>A0A6S6R099_9FIRM</name>
<dbReference type="SUPFAM" id="SSF46689">
    <property type="entry name" value="Homeodomain-like"/>
    <property type="match status" value="1"/>
</dbReference>
<dbReference type="InterPro" id="IPR050624">
    <property type="entry name" value="HTH-type_Tx_Regulator"/>
</dbReference>
<dbReference type="PANTHER" id="PTHR43479">
    <property type="entry name" value="ACREF/ENVCD OPERON REPRESSOR-RELATED"/>
    <property type="match status" value="1"/>
</dbReference>
<dbReference type="PRINTS" id="PR00455">
    <property type="entry name" value="HTHTETR"/>
</dbReference>
<dbReference type="InterPro" id="IPR001647">
    <property type="entry name" value="HTH_TetR"/>
</dbReference>
<dbReference type="Gene3D" id="1.10.357.10">
    <property type="entry name" value="Tetracycline Repressor, domain 2"/>
    <property type="match status" value="1"/>
</dbReference>
<reference evidence="2 3" key="1">
    <citation type="journal article" date="2016" name="Int. J. Syst. Evol. Microbiol.">
        <title>Descriptions of Anaerotaenia torta gen. nov., sp. nov. and Anaerocolumna cellulosilytica gen. nov., sp. nov. isolated from a methanogenic reactor of cattle waste.</title>
        <authorList>
            <person name="Uek A."/>
            <person name="Ohtaki Y."/>
            <person name="Kaku N."/>
            <person name="Ueki K."/>
        </authorList>
    </citation>
    <scope>NUCLEOTIDE SEQUENCE [LARGE SCALE GENOMIC DNA]</scope>
    <source>
        <strain evidence="2 3">SN021</strain>
    </source>
</reference>
<organism evidence="2 3">
    <name type="scientific">Anaerocolumna cellulosilytica</name>
    <dbReference type="NCBI Taxonomy" id="433286"/>
    <lineage>
        <taxon>Bacteria</taxon>
        <taxon>Bacillati</taxon>
        <taxon>Bacillota</taxon>
        <taxon>Clostridia</taxon>
        <taxon>Lachnospirales</taxon>
        <taxon>Lachnospiraceae</taxon>
        <taxon>Anaerocolumna</taxon>
    </lineage>
</organism>
<dbReference type="Pfam" id="PF00440">
    <property type="entry name" value="TetR_N"/>
    <property type="match status" value="1"/>
</dbReference>
<dbReference type="PANTHER" id="PTHR43479:SF11">
    <property type="entry name" value="ACREF_ENVCD OPERON REPRESSOR-RELATED"/>
    <property type="match status" value="1"/>
</dbReference>
<gene>
    <name evidence="2" type="ORF">acsn021_05510</name>
</gene>
<dbReference type="AlphaFoldDB" id="A0A6S6R099"/>
<proteinExistence type="predicted"/>
<evidence type="ECO:0000313" key="2">
    <source>
        <dbReference type="EMBL" id="BCJ92982.1"/>
    </source>
</evidence>
<sequence>MKTKRQIQKESTKIKISNAAYNVYSEYGFSATTAMIAKEAGVSHGTIFVHFPSVNELLIHLIEIFGNRLALEMHNLSKKNDAIETLLIAYIDVLKKYESFYIRLISERCLLPEDVQMIFVNIQSSIAVHFNEVIVTKIENQMIKNLPVHLLFNTWMGLLHYYLLNKDLFSPEESLLERYDSELITTFLELIKN</sequence>
<dbReference type="GO" id="GO:0003677">
    <property type="term" value="F:DNA binding"/>
    <property type="evidence" value="ECO:0007669"/>
    <property type="project" value="UniProtKB-UniRule"/>
</dbReference>
<keyword evidence="1" id="KW-0238">DNA-binding</keyword>
<accession>A0A6S6R099</accession>
<dbReference type="PROSITE" id="PS50977">
    <property type="entry name" value="HTH_TETR_2"/>
    <property type="match status" value="1"/>
</dbReference>
<evidence type="ECO:0000256" key="1">
    <source>
        <dbReference type="ARBA" id="ARBA00023125"/>
    </source>
</evidence>
<protein>
    <submittedName>
        <fullName evidence="2">TetR family transcriptional regulator</fullName>
    </submittedName>
</protein>
<dbReference type="Proteomes" id="UP000515561">
    <property type="component" value="Chromosome"/>
</dbReference>
<evidence type="ECO:0000313" key="3">
    <source>
        <dbReference type="Proteomes" id="UP000515561"/>
    </source>
</evidence>
<dbReference type="RefSeq" id="WP_184092598.1">
    <property type="nucleotide sequence ID" value="NZ_AP023367.1"/>
</dbReference>